<evidence type="ECO:0000256" key="1">
    <source>
        <dbReference type="ARBA" id="ARBA00004651"/>
    </source>
</evidence>
<keyword evidence="3 6" id="KW-0812">Transmembrane</keyword>
<gene>
    <name evidence="9" type="ORF">DFW101_3455</name>
</gene>
<keyword evidence="5 6" id="KW-0472">Membrane</keyword>
<evidence type="ECO:0008006" key="11">
    <source>
        <dbReference type="Google" id="ProtNLM"/>
    </source>
</evidence>
<sequence>MLLLRLVLRNAFRHRLRSVLTILGVTIALLAFGLLRTVLDAWHAGVSASSANRLVTRNAIALTQPLPYAYKGRIRQVSGVNIVAAGNWFGGIYLDEKNFFANLAVEADDFFKLYPELIVSPAEEKAFVSDRKAAVIGRKLAARFHWRVGDTITLRGTIFPGDWPLTIRAIYRGARPDTDETVLYFHWAYLDETMKKRAPSRAGQTGFFMIGIEDATRAAEISQNIDALFVNSQAETLTETERAFQLGFVSMSEAILVAITAVSYVVILIILAVAANTMAMSARERTGEFAVLKTLGFRSPTIGLMLLGESMILSLSGAVLAMALLPPLAHAFATNLAQYFPIFFVSRHTVVLGFVFGTLVGLCAAAVPALRVGSVRIAEAFRRIG</sequence>
<feature type="transmembrane region" description="Helical" evidence="6">
    <location>
        <begin position="349"/>
        <end position="373"/>
    </location>
</feature>
<dbReference type="Pfam" id="PF02687">
    <property type="entry name" value="FtsX"/>
    <property type="match status" value="1"/>
</dbReference>
<evidence type="ECO:0000256" key="4">
    <source>
        <dbReference type="ARBA" id="ARBA00022989"/>
    </source>
</evidence>
<organism evidence="9 10">
    <name type="scientific">Solidesulfovibrio carbinoliphilus subsp. oakridgensis</name>
    <dbReference type="NCBI Taxonomy" id="694327"/>
    <lineage>
        <taxon>Bacteria</taxon>
        <taxon>Pseudomonadati</taxon>
        <taxon>Thermodesulfobacteriota</taxon>
        <taxon>Desulfovibrionia</taxon>
        <taxon>Desulfovibrionales</taxon>
        <taxon>Desulfovibrionaceae</taxon>
        <taxon>Solidesulfovibrio</taxon>
    </lineage>
</organism>
<keyword evidence="4 6" id="KW-1133">Transmembrane helix</keyword>
<dbReference type="InterPro" id="IPR003838">
    <property type="entry name" value="ABC3_permease_C"/>
</dbReference>
<name>G7QBW0_9BACT</name>
<evidence type="ECO:0000256" key="6">
    <source>
        <dbReference type="SAM" id="Phobius"/>
    </source>
</evidence>
<comment type="subcellular location">
    <subcellularLocation>
        <location evidence="1">Cell membrane</location>
        <topology evidence="1">Multi-pass membrane protein</topology>
    </subcellularLocation>
</comment>
<dbReference type="PANTHER" id="PTHR43738">
    <property type="entry name" value="ABC TRANSPORTER, MEMBRANE PROTEIN"/>
    <property type="match status" value="1"/>
</dbReference>
<reference evidence="10" key="1">
    <citation type="journal article" date="2015" name="Genome Announc.">
        <title>High-Quality Draft Genome Sequence of Desulfovibrio carbinoliphilus FW-101-2B, an Organic Acid-Oxidizing Sulfate-Reducing Bacterium Isolated from Uranium(VI)-Contaminated Groundwater.</title>
        <authorList>
            <person name="Ramsay B.D."/>
            <person name="Hwang C."/>
            <person name="Woo H.L."/>
            <person name="Carroll S.L."/>
            <person name="Lucas S."/>
            <person name="Han J."/>
            <person name="Lapidus A.L."/>
            <person name="Cheng J.F."/>
            <person name="Goodwin L.A."/>
            <person name="Pitluck S."/>
            <person name="Peters L."/>
            <person name="Chertkov O."/>
            <person name="Held B."/>
            <person name="Detter J.C."/>
            <person name="Han C.S."/>
            <person name="Tapia R."/>
            <person name="Land M.L."/>
            <person name="Hauser L.J."/>
            <person name="Kyrpides N.C."/>
            <person name="Ivanova N.N."/>
            <person name="Mikhailova N."/>
            <person name="Pagani I."/>
            <person name="Woyke T."/>
            <person name="Arkin A.P."/>
            <person name="Dehal P."/>
            <person name="Chivian D."/>
            <person name="Criddle C.S."/>
            <person name="Wu W."/>
            <person name="Chakraborty R."/>
            <person name="Hazen T.C."/>
            <person name="Fields M.W."/>
        </authorList>
    </citation>
    <scope>NUCLEOTIDE SEQUENCE [LARGE SCALE GENOMIC DNA]</scope>
    <source>
        <strain evidence="10">FW-101-2B</strain>
    </source>
</reference>
<evidence type="ECO:0000259" key="8">
    <source>
        <dbReference type="Pfam" id="PF12704"/>
    </source>
</evidence>
<dbReference type="Pfam" id="PF12704">
    <property type="entry name" value="MacB_PCD"/>
    <property type="match status" value="1"/>
</dbReference>
<dbReference type="eggNOG" id="COG0577">
    <property type="taxonomic scope" value="Bacteria"/>
</dbReference>
<dbReference type="OrthoDB" id="9775474at2"/>
<feature type="transmembrane region" description="Helical" evidence="6">
    <location>
        <begin position="254"/>
        <end position="275"/>
    </location>
</feature>
<dbReference type="STRING" id="694327.DFW101_3455"/>
<dbReference type="InterPro" id="IPR051125">
    <property type="entry name" value="ABC-4/HrtB_transporter"/>
</dbReference>
<feature type="transmembrane region" description="Helical" evidence="6">
    <location>
        <begin position="302"/>
        <end position="329"/>
    </location>
</feature>
<proteinExistence type="predicted"/>
<feature type="transmembrane region" description="Helical" evidence="6">
    <location>
        <begin position="20"/>
        <end position="39"/>
    </location>
</feature>
<protein>
    <recommendedName>
        <fullName evidence="11">ABC3 transporter permease protein domain-containing protein</fullName>
    </recommendedName>
</protein>
<evidence type="ECO:0000313" key="9">
    <source>
        <dbReference type="EMBL" id="EHJ49453.1"/>
    </source>
</evidence>
<dbReference type="RefSeq" id="WP_009182778.1">
    <property type="nucleotide sequence ID" value="NZ_CM001368.1"/>
</dbReference>
<evidence type="ECO:0000259" key="7">
    <source>
        <dbReference type="Pfam" id="PF02687"/>
    </source>
</evidence>
<dbReference type="AlphaFoldDB" id="G7QBW0"/>
<evidence type="ECO:0000256" key="3">
    <source>
        <dbReference type="ARBA" id="ARBA00022692"/>
    </source>
</evidence>
<dbReference type="EMBL" id="CM001368">
    <property type="protein sequence ID" value="EHJ49453.1"/>
    <property type="molecule type" value="Genomic_DNA"/>
</dbReference>
<dbReference type="GO" id="GO:0005886">
    <property type="term" value="C:plasma membrane"/>
    <property type="evidence" value="ECO:0007669"/>
    <property type="project" value="UniProtKB-SubCell"/>
</dbReference>
<evidence type="ECO:0000313" key="10">
    <source>
        <dbReference type="Proteomes" id="UP000004662"/>
    </source>
</evidence>
<keyword evidence="2" id="KW-1003">Cell membrane</keyword>
<evidence type="ECO:0000256" key="5">
    <source>
        <dbReference type="ARBA" id="ARBA00023136"/>
    </source>
</evidence>
<feature type="domain" description="ABC3 transporter permease C-terminal" evidence="7">
    <location>
        <begin position="262"/>
        <end position="373"/>
    </location>
</feature>
<accession>G7QBW0</accession>
<dbReference type="PANTHER" id="PTHR43738:SF3">
    <property type="entry name" value="ABC TRANSPORTER PERMEASE"/>
    <property type="match status" value="1"/>
</dbReference>
<feature type="domain" description="MacB-like periplasmic core" evidence="8">
    <location>
        <begin position="18"/>
        <end position="227"/>
    </location>
</feature>
<evidence type="ECO:0000256" key="2">
    <source>
        <dbReference type="ARBA" id="ARBA00022475"/>
    </source>
</evidence>
<dbReference type="Proteomes" id="UP000004662">
    <property type="component" value="Chromosome"/>
</dbReference>
<keyword evidence="10" id="KW-1185">Reference proteome</keyword>
<dbReference type="HOGENOM" id="CLU_000604_8_10_7"/>
<dbReference type="InterPro" id="IPR025857">
    <property type="entry name" value="MacB_PCD"/>
</dbReference>